<gene>
    <name evidence="2" type="ORF">ANCDUO_09134</name>
</gene>
<dbReference type="Proteomes" id="UP000054047">
    <property type="component" value="Unassembled WGS sequence"/>
</dbReference>
<evidence type="ECO:0000313" key="2">
    <source>
        <dbReference type="EMBL" id="KIH60608.1"/>
    </source>
</evidence>
<name>A0A0C2CUM7_9BILA</name>
<evidence type="ECO:0000313" key="3">
    <source>
        <dbReference type="Proteomes" id="UP000054047"/>
    </source>
</evidence>
<dbReference type="AlphaFoldDB" id="A0A0C2CUM7"/>
<feature type="region of interest" description="Disordered" evidence="1">
    <location>
        <begin position="87"/>
        <end position="110"/>
    </location>
</feature>
<proteinExistence type="predicted"/>
<protein>
    <submittedName>
        <fullName evidence="2">Uncharacterized protein</fullName>
    </submittedName>
</protein>
<keyword evidence="3" id="KW-1185">Reference proteome</keyword>
<accession>A0A0C2CUM7</accession>
<organism evidence="2 3">
    <name type="scientific">Ancylostoma duodenale</name>
    <dbReference type="NCBI Taxonomy" id="51022"/>
    <lineage>
        <taxon>Eukaryota</taxon>
        <taxon>Metazoa</taxon>
        <taxon>Ecdysozoa</taxon>
        <taxon>Nematoda</taxon>
        <taxon>Chromadorea</taxon>
        <taxon>Rhabditida</taxon>
        <taxon>Rhabditina</taxon>
        <taxon>Rhabditomorpha</taxon>
        <taxon>Strongyloidea</taxon>
        <taxon>Ancylostomatidae</taxon>
        <taxon>Ancylostomatinae</taxon>
        <taxon>Ancylostoma</taxon>
    </lineage>
</organism>
<sequence>MSNIPIKDRSGNPLRTVEEQDERWCSTFVRSSINSTHLRRTISTTKRNYLTNLTSTLVISVLRKRKLPLEVFRTPDEVVQRLLAASEGAGRLEKGSNRQVTQEGRHNGMQ</sequence>
<evidence type="ECO:0000256" key="1">
    <source>
        <dbReference type="SAM" id="MobiDB-lite"/>
    </source>
</evidence>
<reference evidence="2 3" key="1">
    <citation type="submission" date="2013-12" db="EMBL/GenBank/DDBJ databases">
        <title>Draft genome of the parsitic nematode Ancylostoma duodenale.</title>
        <authorList>
            <person name="Mitreva M."/>
        </authorList>
    </citation>
    <scope>NUCLEOTIDE SEQUENCE [LARGE SCALE GENOMIC DNA]</scope>
    <source>
        <strain evidence="2 3">Zhejiang</strain>
    </source>
</reference>
<dbReference type="EMBL" id="KN730812">
    <property type="protein sequence ID" value="KIH60608.1"/>
    <property type="molecule type" value="Genomic_DNA"/>
</dbReference>